<evidence type="ECO:0000256" key="1">
    <source>
        <dbReference type="SAM" id="MobiDB-lite"/>
    </source>
</evidence>
<keyword evidence="2" id="KW-1133">Transmembrane helix</keyword>
<feature type="region of interest" description="Disordered" evidence="1">
    <location>
        <begin position="1"/>
        <end position="37"/>
    </location>
</feature>
<feature type="compositionally biased region" description="Basic and acidic residues" evidence="1">
    <location>
        <begin position="196"/>
        <end position="231"/>
    </location>
</feature>
<reference evidence="4" key="1">
    <citation type="journal article" date="2008" name="Nat. Genet.">
        <title>The Pristionchus pacificus genome provides a unique perspective on nematode lifestyle and parasitism.</title>
        <authorList>
            <person name="Dieterich C."/>
            <person name="Clifton S.W."/>
            <person name="Schuster L.N."/>
            <person name="Chinwalla A."/>
            <person name="Delehaunty K."/>
            <person name="Dinkelacker I."/>
            <person name="Fulton L."/>
            <person name="Fulton R."/>
            <person name="Godfrey J."/>
            <person name="Minx P."/>
            <person name="Mitreva M."/>
            <person name="Roeseler W."/>
            <person name="Tian H."/>
            <person name="Witte H."/>
            <person name="Yang S.P."/>
            <person name="Wilson R.K."/>
            <person name="Sommer R.J."/>
        </authorList>
    </citation>
    <scope>NUCLEOTIDE SEQUENCE [LARGE SCALE GENOMIC DNA]</scope>
    <source>
        <strain evidence="4">PS312</strain>
    </source>
</reference>
<evidence type="ECO:0000256" key="2">
    <source>
        <dbReference type="SAM" id="Phobius"/>
    </source>
</evidence>
<proteinExistence type="predicted"/>
<dbReference type="EnsemblMetazoa" id="PPA29186.1">
    <property type="protein sequence ID" value="PPA29186.1"/>
    <property type="gene ID" value="WBGene00118740"/>
</dbReference>
<sequence length="317" mass="35910">TFKPSRIHYLKSSPLPPPHRPHSKKRNQTRRRTSEPVYRILTYRTPLSVTPSAEEAIAAPAIPAVWQGSPAQTPKRNGPLPQSVEKRTDSISAGIRRIVEEEKRTERLGIAPSDRSHTDKETPGEAGSHEGIAQPKQEGEQKPEAAEDGGEPLTGRSRLEKLIKDRRKSKSRRSEERKGSKKRAKRLAEANEEEPFDKGSAEEEKFPQPELKESTKESGTKESAKDSPPPKREKKGSPNKKIRTTVHSTPTSSRSCVHVNYLAIYDRLVEEERKDFESKFRRKITIRFMIIFTITTLFFLTLTITFAVLHFGKPCKS</sequence>
<feature type="compositionally biased region" description="Basic residues" evidence="1">
    <location>
        <begin position="19"/>
        <end position="31"/>
    </location>
</feature>
<feature type="transmembrane region" description="Helical" evidence="2">
    <location>
        <begin position="288"/>
        <end position="311"/>
    </location>
</feature>
<evidence type="ECO:0000313" key="3">
    <source>
        <dbReference type="EnsemblMetazoa" id="PPA29186.1"/>
    </source>
</evidence>
<feature type="compositionally biased region" description="Basic and acidic residues" evidence="1">
    <location>
        <begin position="97"/>
        <end position="107"/>
    </location>
</feature>
<accession>A0A8R1YM14</accession>
<keyword evidence="4" id="KW-1185">Reference proteome</keyword>
<feature type="region of interest" description="Disordered" evidence="1">
    <location>
        <begin position="61"/>
        <end position="251"/>
    </location>
</feature>
<name>A0A2A6CGF0_PRIPA</name>
<feature type="compositionally biased region" description="Basic and acidic residues" evidence="1">
    <location>
        <begin position="114"/>
        <end position="123"/>
    </location>
</feature>
<organism evidence="3 4">
    <name type="scientific">Pristionchus pacificus</name>
    <name type="common">Parasitic nematode worm</name>
    <dbReference type="NCBI Taxonomy" id="54126"/>
    <lineage>
        <taxon>Eukaryota</taxon>
        <taxon>Metazoa</taxon>
        <taxon>Ecdysozoa</taxon>
        <taxon>Nematoda</taxon>
        <taxon>Chromadorea</taxon>
        <taxon>Rhabditida</taxon>
        <taxon>Rhabditina</taxon>
        <taxon>Diplogasteromorpha</taxon>
        <taxon>Diplogasteroidea</taxon>
        <taxon>Neodiplogasteridae</taxon>
        <taxon>Pristionchus</taxon>
    </lineage>
</organism>
<evidence type="ECO:0000313" key="4">
    <source>
        <dbReference type="Proteomes" id="UP000005239"/>
    </source>
</evidence>
<dbReference type="Proteomes" id="UP000005239">
    <property type="component" value="Unassembled WGS sequence"/>
</dbReference>
<gene>
    <name evidence="3" type="primary">WBGene00118740</name>
</gene>
<keyword evidence="2" id="KW-0812">Transmembrane</keyword>
<feature type="compositionally biased region" description="Basic residues" evidence="1">
    <location>
        <begin position="232"/>
        <end position="244"/>
    </location>
</feature>
<reference evidence="3" key="2">
    <citation type="submission" date="2022-06" db="UniProtKB">
        <authorList>
            <consortium name="EnsemblMetazoa"/>
        </authorList>
    </citation>
    <scope>IDENTIFICATION</scope>
    <source>
        <strain evidence="3">PS312</strain>
    </source>
</reference>
<dbReference type="AlphaFoldDB" id="A0A2A6CGF0"/>
<keyword evidence="2" id="KW-0472">Membrane</keyword>
<protein>
    <submittedName>
        <fullName evidence="3">Uncharacterized protein</fullName>
    </submittedName>
</protein>
<accession>A0A2A6CGF0</accession>